<comment type="caution">
    <text evidence="2">The sequence shown here is derived from an EMBL/GenBank/DDBJ whole genome shotgun (WGS) entry which is preliminary data.</text>
</comment>
<evidence type="ECO:0000259" key="1">
    <source>
        <dbReference type="PROSITE" id="PS51819"/>
    </source>
</evidence>
<dbReference type="SUPFAM" id="SSF54593">
    <property type="entry name" value="Glyoxalase/Bleomycin resistance protein/Dihydroxybiphenyl dioxygenase"/>
    <property type="match status" value="1"/>
</dbReference>
<evidence type="ECO:0000313" key="2">
    <source>
        <dbReference type="EMBL" id="GED71647.1"/>
    </source>
</evidence>
<dbReference type="InterPro" id="IPR037523">
    <property type="entry name" value="VOC_core"/>
</dbReference>
<protein>
    <recommendedName>
        <fullName evidence="1">VOC domain-containing protein</fullName>
    </recommendedName>
</protein>
<dbReference type="EMBL" id="BJON01000022">
    <property type="protein sequence ID" value="GED71647.1"/>
    <property type="molecule type" value="Genomic_DNA"/>
</dbReference>
<evidence type="ECO:0000313" key="3">
    <source>
        <dbReference type="Proteomes" id="UP000319578"/>
    </source>
</evidence>
<proteinExistence type="predicted"/>
<feature type="domain" description="VOC" evidence="1">
    <location>
        <begin position="2"/>
        <end position="115"/>
    </location>
</feature>
<dbReference type="InterPro" id="IPR029068">
    <property type="entry name" value="Glyas_Bleomycin-R_OHBP_Dase"/>
</dbReference>
<accession>A0ABQ0TUN0</accession>
<dbReference type="Gene3D" id="3.10.180.10">
    <property type="entry name" value="2,3-Dihydroxybiphenyl 1,2-Dioxygenase, domain 1"/>
    <property type="match status" value="1"/>
</dbReference>
<dbReference type="Proteomes" id="UP000319578">
    <property type="component" value="Unassembled WGS sequence"/>
</dbReference>
<gene>
    <name evidence="2" type="ORF">BRE01_53490</name>
</gene>
<reference evidence="2 3" key="1">
    <citation type="submission" date="2019-06" db="EMBL/GenBank/DDBJ databases">
        <title>Whole genome shotgun sequence of Brevibacillus reuszeri NBRC 15719.</title>
        <authorList>
            <person name="Hosoyama A."/>
            <person name="Uohara A."/>
            <person name="Ohji S."/>
            <person name="Ichikawa N."/>
        </authorList>
    </citation>
    <scope>NUCLEOTIDE SEQUENCE [LARGE SCALE GENOMIC DNA]</scope>
    <source>
        <strain evidence="2 3">NBRC 15719</strain>
    </source>
</reference>
<keyword evidence="3" id="KW-1185">Reference proteome</keyword>
<name>A0ABQ0TUN0_9BACL</name>
<sequence length="213" mass="24428">MNFAKVTLQTSVLEEMTSFYQNVLNMPLRECTQHSFTVVVGRTLLTFEQSSKKPFYHFALGIAESVFNEYAGVIKQHATILPSKDGEEIMRSVTWKGKQLYFEDPDQNILEILAFPTHPAATWLCVQEIGMPVLEVPAFAERLSMIENEFSPESASFRFYGDQEGVLVLVKERRPWYPTDRRASLHPIDVELASATGRVIEFVKEQLPYRIVF</sequence>
<dbReference type="PROSITE" id="PS51819">
    <property type="entry name" value="VOC"/>
    <property type="match status" value="1"/>
</dbReference>
<dbReference type="RefSeq" id="WP_141261101.1">
    <property type="nucleotide sequence ID" value="NZ_BJON01000022.1"/>
</dbReference>
<organism evidence="2 3">
    <name type="scientific">Brevibacillus reuszeri</name>
    <dbReference type="NCBI Taxonomy" id="54915"/>
    <lineage>
        <taxon>Bacteria</taxon>
        <taxon>Bacillati</taxon>
        <taxon>Bacillota</taxon>
        <taxon>Bacilli</taxon>
        <taxon>Bacillales</taxon>
        <taxon>Paenibacillaceae</taxon>
        <taxon>Brevibacillus</taxon>
    </lineage>
</organism>